<evidence type="ECO:0000259" key="2">
    <source>
        <dbReference type="Pfam" id="PF12728"/>
    </source>
</evidence>
<feature type="compositionally biased region" description="Basic and acidic residues" evidence="1">
    <location>
        <begin position="163"/>
        <end position="177"/>
    </location>
</feature>
<dbReference type="InterPro" id="IPR010093">
    <property type="entry name" value="SinI_DNA-bd"/>
</dbReference>
<dbReference type="InterPro" id="IPR041657">
    <property type="entry name" value="HTH_17"/>
</dbReference>
<dbReference type="eggNOG" id="ENOG5030RNK">
    <property type="taxonomic scope" value="Bacteria"/>
</dbReference>
<feature type="region of interest" description="Disordered" evidence="1">
    <location>
        <begin position="159"/>
        <end position="180"/>
    </location>
</feature>
<name>A0A1M6LJA2_9BACE</name>
<dbReference type="SUPFAM" id="SSF46955">
    <property type="entry name" value="Putative DNA-binding domain"/>
    <property type="match status" value="1"/>
</dbReference>
<dbReference type="AlphaFoldDB" id="A0A1M6LJA2"/>
<dbReference type="InterPro" id="IPR036388">
    <property type="entry name" value="WH-like_DNA-bd_sf"/>
</dbReference>
<proteinExistence type="predicted"/>
<dbReference type="EMBL" id="FQZN01000049">
    <property type="protein sequence ID" value="SHJ71275.1"/>
    <property type="molecule type" value="Genomic_DNA"/>
</dbReference>
<dbReference type="GO" id="GO:0003677">
    <property type="term" value="F:DNA binding"/>
    <property type="evidence" value="ECO:0007669"/>
    <property type="project" value="InterPro"/>
</dbReference>
<gene>
    <name evidence="3" type="ORF">SAMN05444350_14921</name>
</gene>
<sequence>MPLSSLIEKLLKGEAAEVHDEDFRTYVDSKMGNSHEAFQQALIEIEGAIDDWKCSYFISVYDERVNAYRTGNTQWTPQDLDDLFVEEECLRKEGKTALTVDYLYDEIERMGFINEYHRDAMDMARLNNDIDLLKNQWEDLVLAQIRSLEGIINQMLSTASTEPKAEKQKTSRPEKQPIDPPEVFGVDMCCEITGYKKNTIYKLIHENEIPCFRPGNNGRKVMFRLEEIYQWMTKRKQESNQEYIEIMDKRLLARKNK</sequence>
<dbReference type="Gene3D" id="1.10.10.10">
    <property type="entry name" value="Winged helix-like DNA-binding domain superfamily/Winged helix DNA-binding domain"/>
    <property type="match status" value="1"/>
</dbReference>
<dbReference type="NCBIfam" id="TIGR01764">
    <property type="entry name" value="excise"/>
    <property type="match status" value="1"/>
</dbReference>
<dbReference type="InterPro" id="IPR009061">
    <property type="entry name" value="DNA-bd_dom_put_sf"/>
</dbReference>
<protein>
    <submittedName>
        <fullName evidence="3">DNA binding domain-containing protein, excisionase family</fullName>
    </submittedName>
</protein>
<organism evidence="3 4">
    <name type="scientific">Bacteroides stercorirosoris</name>
    <dbReference type="NCBI Taxonomy" id="871324"/>
    <lineage>
        <taxon>Bacteria</taxon>
        <taxon>Pseudomonadati</taxon>
        <taxon>Bacteroidota</taxon>
        <taxon>Bacteroidia</taxon>
        <taxon>Bacteroidales</taxon>
        <taxon>Bacteroidaceae</taxon>
        <taxon>Bacteroides</taxon>
    </lineage>
</organism>
<feature type="domain" description="Helix-turn-helix" evidence="2">
    <location>
        <begin position="190"/>
        <end position="235"/>
    </location>
</feature>
<accession>A0A1M6LJA2</accession>
<evidence type="ECO:0000256" key="1">
    <source>
        <dbReference type="SAM" id="MobiDB-lite"/>
    </source>
</evidence>
<dbReference type="Pfam" id="PF12728">
    <property type="entry name" value="HTH_17"/>
    <property type="match status" value="1"/>
</dbReference>
<dbReference type="Proteomes" id="UP000184192">
    <property type="component" value="Unassembled WGS sequence"/>
</dbReference>
<evidence type="ECO:0000313" key="4">
    <source>
        <dbReference type="Proteomes" id="UP000184192"/>
    </source>
</evidence>
<keyword evidence="4" id="KW-1185">Reference proteome</keyword>
<evidence type="ECO:0000313" key="3">
    <source>
        <dbReference type="EMBL" id="SHJ71275.1"/>
    </source>
</evidence>
<reference evidence="4" key="1">
    <citation type="submission" date="2016-11" db="EMBL/GenBank/DDBJ databases">
        <authorList>
            <person name="Varghese N."/>
            <person name="Submissions S."/>
        </authorList>
    </citation>
    <scope>NUCLEOTIDE SEQUENCE [LARGE SCALE GENOMIC DNA]</scope>
    <source>
        <strain evidence="4">DSM 26884</strain>
    </source>
</reference>